<proteinExistence type="predicted"/>
<gene>
    <name evidence="2" type="ORF">BDV95DRAFT_574231</name>
</gene>
<protein>
    <submittedName>
        <fullName evidence="2">Uncharacterized protein</fullName>
    </submittedName>
</protein>
<dbReference type="Proteomes" id="UP000481861">
    <property type="component" value="Unassembled WGS sequence"/>
</dbReference>
<organism evidence="2 3">
    <name type="scientific">Massariosphaeria phaeospora</name>
    <dbReference type="NCBI Taxonomy" id="100035"/>
    <lineage>
        <taxon>Eukaryota</taxon>
        <taxon>Fungi</taxon>
        <taxon>Dikarya</taxon>
        <taxon>Ascomycota</taxon>
        <taxon>Pezizomycotina</taxon>
        <taxon>Dothideomycetes</taxon>
        <taxon>Pleosporomycetidae</taxon>
        <taxon>Pleosporales</taxon>
        <taxon>Pleosporales incertae sedis</taxon>
        <taxon>Massariosphaeria</taxon>
    </lineage>
</organism>
<evidence type="ECO:0000313" key="2">
    <source>
        <dbReference type="EMBL" id="KAF2870610.1"/>
    </source>
</evidence>
<keyword evidence="3" id="KW-1185">Reference proteome</keyword>
<reference evidence="2 3" key="1">
    <citation type="submission" date="2020-01" db="EMBL/GenBank/DDBJ databases">
        <authorList>
            <consortium name="DOE Joint Genome Institute"/>
            <person name="Haridas S."/>
            <person name="Albert R."/>
            <person name="Binder M."/>
            <person name="Bloem J."/>
            <person name="Labutti K."/>
            <person name="Salamov A."/>
            <person name="Andreopoulos B."/>
            <person name="Baker S.E."/>
            <person name="Barry K."/>
            <person name="Bills G."/>
            <person name="Bluhm B.H."/>
            <person name="Cannon C."/>
            <person name="Castanera R."/>
            <person name="Culley D.E."/>
            <person name="Daum C."/>
            <person name="Ezra D."/>
            <person name="Gonzalez J.B."/>
            <person name="Henrissat B."/>
            <person name="Kuo A."/>
            <person name="Liang C."/>
            <person name="Lipzen A."/>
            <person name="Lutzoni F."/>
            <person name="Magnuson J."/>
            <person name="Mondo S."/>
            <person name="Nolan M."/>
            <person name="Ohm R."/>
            <person name="Pangilinan J."/>
            <person name="Park H.-J.H."/>
            <person name="Ramirez L."/>
            <person name="Alfaro M."/>
            <person name="Sun H."/>
            <person name="Tritt A."/>
            <person name="Yoshinaga Y."/>
            <person name="Zwiers L.-H.L."/>
            <person name="Turgeon B.G."/>
            <person name="Goodwin S.B."/>
            <person name="Spatafora J.W."/>
            <person name="Crous P.W."/>
            <person name="Grigoriev I.V."/>
        </authorList>
    </citation>
    <scope>NUCLEOTIDE SEQUENCE [LARGE SCALE GENOMIC DNA]</scope>
    <source>
        <strain evidence="2 3">CBS 611.86</strain>
    </source>
</reference>
<comment type="caution">
    <text evidence="2">The sequence shown here is derived from an EMBL/GenBank/DDBJ whole genome shotgun (WGS) entry which is preliminary data.</text>
</comment>
<dbReference type="AlphaFoldDB" id="A0A7C8ICH1"/>
<evidence type="ECO:0000313" key="3">
    <source>
        <dbReference type="Proteomes" id="UP000481861"/>
    </source>
</evidence>
<evidence type="ECO:0000256" key="1">
    <source>
        <dbReference type="SAM" id="MobiDB-lite"/>
    </source>
</evidence>
<accession>A0A7C8ICH1</accession>
<dbReference type="EMBL" id="JAADJZ010000013">
    <property type="protein sequence ID" value="KAF2870610.1"/>
    <property type="molecule type" value="Genomic_DNA"/>
</dbReference>
<feature type="region of interest" description="Disordered" evidence="1">
    <location>
        <begin position="1"/>
        <end position="60"/>
    </location>
</feature>
<name>A0A7C8ICH1_9PLEO</name>
<sequence length="60" mass="6249">MHGLLHTVAGNNSRITFPNLPGRSRASKHFATSNTDPAPPALSRPAVHASSPPRLGSPTP</sequence>